<proteinExistence type="predicted"/>
<dbReference type="EMBL" id="JAPEVG010000033">
    <property type="protein sequence ID" value="KAJ8494710.1"/>
    <property type="molecule type" value="Genomic_DNA"/>
</dbReference>
<evidence type="ECO:0000313" key="2">
    <source>
        <dbReference type="Proteomes" id="UP001215151"/>
    </source>
</evidence>
<sequence length="235" mass="26051">MVCIISLQLSPVSNTNSRRNFEMPPRATHVHHSADVYGAGTNYATGGSAGNGRRDDRVTSALTVLKPPGGQRLPVPLPPDTDPNFRIDLTFDGGQIFRVPTSFSQFNNGQMLSTFTALMDNASLCLDRYIPGPTVWIDRAYFPLSTESKMMALPEIKEPASGYTLAHLLVLLLNMQSEHWGTIRDSPELLSHFKTEAPWSHRAGGLLLVAVAVRRRPHDRSTWCYFLQVEVVSLC</sequence>
<protein>
    <submittedName>
        <fullName evidence="1">Uncharacterized protein</fullName>
    </submittedName>
</protein>
<reference evidence="1" key="1">
    <citation type="submission" date="2022-11" db="EMBL/GenBank/DDBJ databases">
        <title>Genome Sequence of Cubamyces cubensis.</title>
        <authorList>
            <person name="Buettner E."/>
        </authorList>
    </citation>
    <scope>NUCLEOTIDE SEQUENCE</scope>
    <source>
        <strain evidence="1">MPL-01</strain>
    </source>
</reference>
<dbReference type="Proteomes" id="UP001215151">
    <property type="component" value="Unassembled WGS sequence"/>
</dbReference>
<accession>A0AAD7U2U4</accession>
<name>A0AAD7U2U4_9APHY</name>
<comment type="caution">
    <text evidence="1">The sequence shown here is derived from an EMBL/GenBank/DDBJ whole genome shotgun (WGS) entry which is preliminary data.</text>
</comment>
<dbReference type="AlphaFoldDB" id="A0AAD7U2U4"/>
<keyword evidence="2" id="KW-1185">Reference proteome</keyword>
<organism evidence="1 2">
    <name type="scientific">Trametes cubensis</name>
    <dbReference type="NCBI Taxonomy" id="1111947"/>
    <lineage>
        <taxon>Eukaryota</taxon>
        <taxon>Fungi</taxon>
        <taxon>Dikarya</taxon>
        <taxon>Basidiomycota</taxon>
        <taxon>Agaricomycotina</taxon>
        <taxon>Agaricomycetes</taxon>
        <taxon>Polyporales</taxon>
        <taxon>Polyporaceae</taxon>
        <taxon>Trametes</taxon>
    </lineage>
</organism>
<gene>
    <name evidence="1" type="ORF">ONZ51_g2182</name>
</gene>
<evidence type="ECO:0000313" key="1">
    <source>
        <dbReference type="EMBL" id="KAJ8494710.1"/>
    </source>
</evidence>